<feature type="signal peptide" evidence="1">
    <location>
        <begin position="1"/>
        <end position="16"/>
    </location>
</feature>
<dbReference type="EMBL" id="GBRH01211189">
    <property type="protein sequence ID" value="JAD86706.1"/>
    <property type="molecule type" value="Transcribed_RNA"/>
</dbReference>
<accession>A0A0A9DFV1</accession>
<feature type="chain" id="PRO_5002046404" evidence="1">
    <location>
        <begin position="17"/>
        <end position="59"/>
    </location>
</feature>
<dbReference type="AlphaFoldDB" id="A0A0A9DFV1"/>
<name>A0A0A9DFV1_ARUDO</name>
<evidence type="ECO:0000256" key="1">
    <source>
        <dbReference type="SAM" id="SignalP"/>
    </source>
</evidence>
<reference evidence="2" key="2">
    <citation type="journal article" date="2015" name="Data Brief">
        <title>Shoot transcriptome of the giant reed, Arundo donax.</title>
        <authorList>
            <person name="Barrero R.A."/>
            <person name="Guerrero F.D."/>
            <person name="Moolhuijzen P."/>
            <person name="Goolsby J.A."/>
            <person name="Tidwell J."/>
            <person name="Bellgard S.E."/>
            <person name="Bellgard M.I."/>
        </authorList>
    </citation>
    <scope>NUCLEOTIDE SEQUENCE</scope>
    <source>
        <tissue evidence="2">Shoot tissue taken approximately 20 cm above the soil surface</tissue>
    </source>
</reference>
<keyword evidence="1" id="KW-0732">Signal</keyword>
<proteinExistence type="predicted"/>
<evidence type="ECO:0000313" key="2">
    <source>
        <dbReference type="EMBL" id="JAD86706.1"/>
    </source>
</evidence>
<organism evidence="2">
    <name type="scientific">Arundo donax</name>
    <name type="common">Giant reed</name>
    <name type="synonym">Donax arundinaceus</name>
    <dbReference type="NCBI Taxonomy" id="35708"/>
    <lineage>
        <taxon>Eukaryota</taxon>
        <taxon>Viridiplantae</taxon>
        <taxon>Streptophyta</taxon>
        <taxon>Embryophyta</taxon>
        <taxon>Tracheophyta</taxon>
        <taxon>Spermatophyta</taxon>
        <taxon>Magnoliopsida</taxon>
        <taxon>Liliopsida</taxon>
        <taxon>Poales</taxon>
        <taxon>Poaceae</taxon>
        <taxon>PACMAD clade</taxon>
        <taxon>Arundinoideae</taxon>
        <taxon>Arundineae</taxon>
        <taxon>Arundo</taxon>
    </lineage>
</organism>
<protein>
    <submittedName>
        <fullName evidence="2">Uncharacterized protein</fullName>
    </submittedName>
</protein>
<sequence length="59" mass="6630">MGAVGFVNFFFLPTRAFLSCNGCMNFGPPPCRIFFSHKIRGSSRSSEDDLFPLYFVSNV</sequence>
<reference evidence="2" key="1">
    <citation type="submission" date="2014-09" db="EMBL/GenBank/DDBJ databases">
        <authorList>
            <person name="Magalhaes I.L.F."/>
            <person name="Oliveira U."/>
            <person name="Santos F.R."/>
            <person name="Vidigal T.H.D.A."/>
            <person name="Brescovit A.D."/>
            <person name="Santos A.J."/>
        </authorList>
    </citation>
    <scope>NUCLEOTIDE SEQUENCE</scope>
    <source>
        <tissue evidence="2">Shoot tissue taken approximately 20 cm above the soil surface</tissue>
    </source>
</reference>